<organism evidence="11 12">
    <name type="scientific">Granulimonas faecalis</name>
    <dbReference type="NCBI Taxonomy" id="2894155"/>
    <lineage>
        <taxon>Bacteria</taxon>
        <taxon>Bacillati</taxon>
        <taxon>Actinomycetota</taxon>
        <taxon>Coriobacteriia</taxon>
        <taxon>Coriobacteriales</taxon>
        <taxon>Kribbibacteriaceae</taxon>
        <taxon>Granulimonas</taxon>
    </lineage>
</organism>
<dbReference type="InterPro" id="IPR004568">
    <property type="entry name" value="Ppantetheine-prot_Trfase_dom"/>
</dbReference>
<dbReference type="Pfam" id="PF01648">
    <property type="entry name" value="ACPS"/>
    <property type="match status" value="1"/>
</dbReference>
<evidence type="ECO:0000256" key="7">
    <source>
        <dbReference type="ARBA" id="ARBA00023160"/>
    </source>
</evidence>
<protein>
    <recommendedName>
        <fullName evidence="8">Holo-[acyl-carrier-protein] synthase</fullName>
        <shortName evidence="8">Holo-ACP synthase</shortName>
        <ecNumber evidence="8">2.7.8.7</ecNumber>
    </recommendedName>
    <alternativeName>
        <fullName evidence="8">4'-phosphopantetheinyl transferase AcpS</fullName>
    </alternativeName>
</protein>
<keyword evidence="5 8" id="KW-0460">Magnesium</keyword>
<keyword evidence="7 8" id="KW-0275">Fatty acid biosynthesis</keyword>
<feature type="binding site" evidence="8">
    <location>
        <position position="57"/>
    </location>
    <ligand>
        <name>Mg(2+)</name>
        <dbReference type="ChEBI" id="CHEBI:18420"/>
    </ligand>
</feature>
<comment type="function">
    <text evidence="8">Transfers the 4'-phosphopantetheine moiety from coenzyme A to a Ser of acyl-carrier-protein.</text>
</comment>
<dbReference type="GO" id="GO:0008897">
    <property type="term" value="F:holo-[acyl-carrier-protein] synthase activity"/>
    <property type="evidence" value="ECO:0007669"/>
    <property type="project" value="UniProtKB-UniRule"/>
</dbReference>
<comment type="caution">
    <text evidence="11">The sequence shown here is derived from an EMBL/GenBank/DDBJ whole genome shotgun (WGS) entry which is preliminary data.</text>
</comment>
<dbReference type="SUPFAM" id="SSF56214">
    <property type="entry name" value="4'-phosphopantetheinyl transferase"/>
    <property type="match status" value="1"/>
</dbReference>
<keyword evidence="3 8" id="KW-0479">Metal-binding</keyword>
<evidence type="ECO:0000256" key="2">
    <source>
        <dbReference type="ARBA" id="ARBA00022679"/>
    </source>
</evidence>
<evidence type="ECO:0000259" key="10">
    <source>
        <dbReference type="Pfam" id="PF01648"/>
    </source>
</evidence>
<dbReference type="InterPro" id="IPR008278">
    <property type="entry name" value="4-PPantetheinyl_Trfase_dom"/>
</dbReference>
<keyword evidence="1 8" id="KW-0444">Lipid biosynthesis</keyword>
<dbReference type="InterPro" id="IPR037143">
    <property type="entry name" value="4-PPantetheinyl_Trfase_dom_sf"/>
</dbReference>
<feature type="region of interest" description="Disordered" evidence="9">
    <location>
        <begin position="160"/>
        <end position="180"/>
    </location>
</feature>
<evidence type="ECO:0000256" key="4">
    <source>
        <dbReference type="ARBA" id="ARBA00022832"/>
    </source>
</evidence>
<dbReference type="NCBIfam" id="NF000832">
    <property type="entry name" value="PRK00070.3-2"/>
    <property type="match status" value="1"/>
</dbReference>
<comment type="catalytic activity">
    <reaction evidence="8">
        <text>apo-[ACP] + CoA = holo-[ACP] + adenosine 3',5'-bisphosphate + H(+)</text>
        <dbReference type="Rhea" id="RHEA:12068"/>
        <dbReference type="Rhea" id="RHEA-COMP:9685"/>
        <dbReference type="Rhea" id="RHEA-COMP:9690"/>
        <dbReference type="ChEBI" id="CHEBI:15378"/>
        <dbReference type="ChEBI" id="CHEBI:29999"/>
        <dbReference type="ChEBI" id="CHEBI:57287"/>
        <dbReference type="ChEBI" id="CHEBI:58343"/>
        <dbReference type="ChEBI" id="CHEBI:64479"/>
        <dbReference type="EC" id="2.7.8.7"/>
    </reaction>
</comment>
<comment type="cofactor">
    <cofactor evidence="8">
        <name>Mg(2+)</name>
        <dbReference type="ChEBI" id="CHEBI:18420"/>
    </cofactor>
</comment>
<comment type="similarity">
    <text evidence="8">Belongs to the P-Pant transferase superfamily. AcpS family.</text>
</comment>
<evidence type="ECO:0000256" key="3">
    <source>
        <dbReference type="ARBA" id="ARBA00022723"/>
    </source>
</evidence>
<dbReference type="Proteomes" id="UP001055025">
    <property type="component" value="Unassembled WGS sequence"/>
</dbReference>
<gene>
    <name evidence="8" type="primary">acpS</name>
    <name evidence="11" type="ORF">ATOP_02430</name>
</gene>
<keyword evidence="4 8" id="KW-0276">Fatty acid metabolism</keyword>
<reference evidence="11" key="1">
    <citation type="journal article" date="2022" name="Int. J. Syst. Evol. Microbiol.">
        <title>Granulimonas faecalis gen. nov., sp. nov., and Leptogranulimonas caecicola gen. nov., sp. nov., novel lactate-producing Atopobiaceae bacteria isolated from mouse intestines, and an emended description of the family Atopobiaceae.</title>
        <authorList>
            <person name="Morinaga K."/>
            <person name="Kusada H."/>
            <person name="Sakamoto S."/>
            <person name="Murakami T."/>
            <person name="Toyoda A."/>
            <person name="Mori H."/>
            <person name="Meng X.Y."/>
            <person name="Takashino M."/>
            <person name="Murotomi K."/>
            <person name="Tamaki H."/>
        </authorList>
    </citation>
    <scope>NUCLEOTIDE SEQUENCE</scope>
    <source>
        <strain evidence="11">OPF53</strain>
    </source>
</reference>
<evidence type="ECO:0000256" key="6">
    <source>
        <dbReference type="ARBA" id="ARBA00023098"/>
    </source>
</evidence>
<keyword evidence="8" id="KW-0963">Cytoplasm</keyword>
<name>A0AAV5B1S2_9ACTN</name>
<keyword evidence="6 8" id="KW-0443">Lipid metabolism</keyword>
<evidence type="ECO:0000256" key="5">
    <source>
        <dbReference type="ARBA" id="ARBA00022842"/>
    </source>
</evidence>
<dbReference type="EC" id="2.7.8.7" evidence="8"/>
<dbReference type="NCBIfam" id="TIGR00556">
    <property type="entry name" value="pantethn_trn"/>
    <property type="match status" value="1"/>
</dbReference>
<evidence type="ECO:0000256" key="1">
    <source>
        <dbReference type="ARBA" id="ARBA00022516"/>
    </source>
</evidence>
<proteinExistence type="inferred from homology"/>
<dbReference type="AlphaFoldDB" id="A0AAV5B1S2"/>
<dbReference type="RefSeq" id="WP_135978916.1">
    <property type="nucleotide sequence ID" value="NZ_BQKC01000001.1"/>
</dbReference>
<dbReference type="HAMAP" id="MF_00101">
    <property type="entry name" value="AcpS"/>
    <property type="match status" value="1"/>
</dbReference>
<dbReference type="NCBIfam" id="TIGR00516">
    <property type="entry name" value="acpS"/>
    <property type="match status" value="1"/>
</dbReference>
<keyword evidence="12" id="KW-1185">Reference proteome</keyword>
<dbReference type="InterPro" id="IPR002582">
    <property type="entry name" value="ACPS"/>
</dbReference>
<dbReference type="GO" id="GO:0005737">
    <property type="term" value="C:cytoplasm"/>
    <property type="evidence" value="ECO:0007669"/>
    <property type="project" value="UniProtKB-SubCell"/>
</dbReference>
<dbReference type="GO" id="GO:0000287">
    <property type="term" value="F:magnesium ion binding"/>
    <property type="evidence" value="ECO:0007669"/>
    <property type="project" value="UniProtKB-UniRule"/>
</dbReference>
<evidence type="ECO:0000313" key="12">
    <source>
        <dbReference type="Proteomes" id="UP001055025"/>
    </source>
</evidence>
<evidence type="ECO:0000256" key="8">
    <source>
        <dbReference type="HAMAP-Rule" id="MF_00101"/>
    </source>
</evidence>
<feature type="region of interest" description="Disordered" evidence="9">
    <location>
        <begin position="127"/>
        <end position="147"/>
    </location>
</feature>
<dbReference type="GO" id="GO:0006633">
    <property type="term" value="P:fatty acid biosynthetic process"/>
    <property type="evidence" value="ECO:0007669"/>
    <property type="project" value="UniProtKB-UniRule"/>
</dbReference>
<keyword evidence="2 8" id="KW-0808">Transferase</keyword>
<dbReference type="Gene3D" id="3.90.470.20">
    <property type="entry name" value="4'-phosphopantetheinyl transferase domain"/>
    <property type="match status" value="1"/>
</dbReference>
<feature type="domain" description="4'-phosphopantetheinyl transferase" evidence="10">
    <location>
        <begin position="5"/>
        <end position="104"/>
    </location>
</feature>
<feature type="binding site" evidence="8">
    <location>
        <position position="9"/>
    </location>
    <ligand>
        <name>Mg(2+)</name>
        <dbReference type="ChEBI" id="CHEBI:18420"/>
    </ligand>
</feature>
<evidence type="ECO:0000256" key="9">
    <source>
        <dbReference type="SAM" id="MobiDB-lite"/>
    </source>
</evidence>
<comment type="subcellular location">
    <subcellularLocation>
        <location evidence="8">Cytoplasm</location>
    </subcellularLocation>
</comment>
<accession>A0AAV5B1S2</accession>
<evidence type="ECO:0000313" key="11">
    <source>
        <dbReference type="EMBL" id="GJM54588.1"/>
    </source>
</evidence>
<sequence>MACAGVGVDMVEIARMERVLERTPRFRERVFTAEERAYCDGRARPAESYAARFAAREAVLKALGCGFAGMGLADVSVVPDPRTGAPKARLAGAAARLAAERGVVEVALSLSHTRDVAQAIAVAVTEDARPPKEERPDPAAELTRSFKEARSVLDDLERVQETEWKAAQAAQPAPAGPEEV</sequence>
<dbReference type="EMBL" id="BQKC01000001">
    <property type="protein sequence ID" value="GJM54588.1"/>
    <property type="molecule type" value="Genomic_DNA"/>
</dbReference>